<reference evidence="3 4" key="1">
    <citation type="submission" date="2013-09" db="EMBL/GenBank/DDBJ databases">
        <authorList>
            <person name="Zeng Z."/>
            <person name="Chen C."/>
        </authorList>
    </citation>
    <scope>NUCLEOTIDE SEQUENCE [LARGE SCALE GENOMIC DNA]</scope>
    <source>
        <strain evidence="3 4">GH29-5</strain>
    </source>
</reference>
<organism evidence="3 4">
    <name type="scientific">Flavobacterium suncheonense GH29-5 = DSM 17707</name>
    <dbReference type="NCBI Taxonomy" id="1121899"/>
    <lineage>
        <taxon>Bacteria</taxon>
        <taxon>Pseudomonadati</taxon>
        <taxon>Bacteroidota</taxon>
        <taxon>Flavobacteriia</taxon>
        <taxon>Flavobacteriales</taxon>
        <taxon>Flavobacteriaceae</taxon>
        <taxon>Flavobacterium</taxon>
    </lineage>
</organism>
<dbReference type="Proteomes" id="UP000030121">
    <property type="component" value="Unassembled WGS sequence"/>
</dbReference>
<dbReference type="InterPro" id="IPR011008">
    <property type="entry name" value="Dimeric_a/b-barrel"/>
</dbReference>
<dbReference type="Pfam" id="PF03795">
    <property type="entry name" value="YCII"/>
    <property type="match status" value="1"/>
</dbReference>
<dbReference type="STRING" id="1121899.GCA_000430025_01459"/>
<dbReference type="eggNOG" id="COG2350">
    <property type="taxonomic scope" value="Bacteria"/>
</dbReference>
<dbReference type="SUPFAM" id="SSF54909">
    <property type="entry name" value="Dimeric alpha+beta barrel"/>
    <property type="match status" value="1"/>
</dbReference>
<evidence type="ECO:0000313" key="3">
    <source>
        <dbReference type="EMBL" id="KGO89893.1"/>
    </source>
</evidence>
<dbReference type="PANTHER" id="PTHR37828:SF1">
    <property type="entry name" value="YCII-RELATED DOMAIN-CONTAINING PROTEIN"/>
    <property type="match status" value="1"/>
</dbReference>
<feature type="domain" description="YCII-related" evidence="2">
    <location>
        <begin position="1"/>
        <end position="80"/>
    </location>
</feature>
<evidence type="ECO:0000259" key="2">
    <source>
        <dbReference type="Pfam" id="PF03795"/>
    </source>
</evidence>
<dbReference type="EMBL" id="JRLW01000004">
    <property type="protein sequence ID" value="KGO89893.1"/>
    <property type="molecule type" value="Genomic_DNA"/>
</dbReference>
<sequence>MFIVSLTYKKDLTEVEKYITQHLAFLDQYYAEKKFIFSGRKNPRTGGVILVRNVNRPALLDILKQDPFYQNEIADYDITEVIPTKYDKDFACFAEELLNGA</sequence>
<dbReference type="OrthoDB" id="9814407at2"/>
<accession>A0A0A2MEK9</accession>
<dbReference type="GO" id="GO:0016787">
    <property type="term" value="F:hydrolase activity"/>
    <property type="evidence" value="ECO:0007669"/>
    <property type="project" value="UniProtKB-KW"/>
</dbReference>
<gene>
    <name evidence="3" type="ORF">Q764_04595</name>
</gene>
<dbReference type="RefSeq" id="WP_026981680.1">
    <property type="nucleotide sequence ID" value="NZ_JRLW01000004.1"/>
</dbReference>
<evidence type="ECO:0000256" key="1">
    <source>
        <dbReference type="ARBA" id="ARBA00007689"/>
    </source>
</evidence>
<keyword evidence="4" id="KW-1185">Reference proteome</keyword>
<proteinExistence type="inferred from homology"/>
<keyword evidence="3" id="KW-0378">Hydrolase</keyword>
<dbReference type="Gene3D" id="3.30.70.1060">
    <property type="entry name" value="Dimeric alpha+beta barrel"/>
    <property type="match status" value="1"/>
</dbReference>
<comment type="similarity">
    <text evidence="1">Belongs to the YciI family.</text>
</comment>
<evidence type="ECO:0000313" key="4">
    <source>
        <dbReference type="Proteomes" id="UP000030121"/>
    </source>
</evidence>
<dbReference type="InterPro" id="IPR005545">
    <property type="entry name" value="YCII"/>
</dbReference>
<name>A0A0A2MEK9_9FLAO</name>
<comment type="caution">
    <text evidence="3">The sequence shown here is derived from an EMBL/GenBank/DDBJ whole genome shotgun (WGS) entry which is preliminary data.</text>
</comment>
<dbReference type="PANTHER" id="PTHR37828">
    <property type="entry name" value="GSR2449 PROTEIN"/>
    <property type="match status" value="1"/>
</dbReference>
<protein>
    <submittedName>
        <fullName evidence="3">GTP cyclohydrolase</fullName>
    </submittedName>
</protein>
<dbReference type="AlphaFoldDB" id="A0A0A2MEK9"/>